<organism evidence="8 9">
    <name type="scientific">Desulfamplus magnetovallimortis</name>
    <dbReference type="NCBI Taxonomy" id="1246637"/>
    <lineage>
        <taxon>Bacteria</taxon>
        <taxon>Pseudomonadati</taxon>
        <taxon>Thermodesulfobacteriota</taxon>
        <taxon>Desulfobacteria</taxon>
        <taxon>Desulfobacterales</taxon>
        <taxon>Desulfobacteraceae</taxon>
        <taxon>Desulfamplus</taxon>
    </lineage>
</organism>
<dbReference type="InterPro" id="IPR003661">
    <property type="entry name" value="HisK_dim/P_dom"/>
</dbReference>
<dbReference type="RefSeq" id="WP_080804532.1">
    <property type="nucleotide sequence ID" value="NZ_LT828547.1"/>
</dbReference>
<dbReference type="PROSITE" id="PS50110">
    <property type="entry name" value="RESPONSE_REGULATORY"/>
    <property type="match status" value="2"/>
</dbReference>
<dbReference type="SUPFAM" id="SSF47384">
    <property type="entry name" value="Homodimeric domain of signal transducing histidine kinase"/>
    <property type="match status" value="1"/>
</dbReference>
<dbReference type="InterPro" id="IPR011006">
    <property type="entry name" value="CheY-like_superfamily"/>
</dbReference>
<feature type="domain" description="Histidine kinase" evidence="6">
    <location>
        <begin position="188"/>
        <end position="412"/>
    </location>
</feature>
<dbReference type="STRING" id="1246637.MTBBW1_1270031"/>
<evidence type="ECO:0000256" key="5">
    <source>
        <dbReference type="SAM" id="Coils"/>
    </source>
</evidence>
<dbReference type="Gene3D" id="3.30.565.10">
    <property type="entry name" value="Histidine kinase-like ATPase, C-terminal domain"/>
    <property type="match status" value="1"/>
</dbReference>
<dbReference type="PROSITE" id="PS50109">
    <property type="entry name" value="HIS_KIN"/>
    <property type="match status" value="1"/>
</dbReference>
<dbReference type="PRINTS" id="PR00344">
    <property type="entry name" value="BCTRLSENSOR"/>
</dbReference>
<dbReference type="SMART" id="SM00448">
    <property type="entry name" value="REC"/>
    <property type="match status" value="2"/>
</dbReference>
<keyword evidence="8" id="KW-0808">Transferase</keyword>
<dbReference type="InterPro" id="IPR004358">
    <property type="entry name" value="Sig_transdc_His_kin-like_C"/>
</dbReference>
<dbReference type="PANTHER" id="PTHR43547">
    <property type="entry name" value="TWO-COMPONENT HISTIDINE KINASE"/>
    <property type="match status" value="1"/>
</dbReference>
<dbReference type="EMBL" id="FWEV01000032">
    <property type="protein sequence ID" value="SLM28181.1"/>
    <property type="molecule type" value="Genomic_DNA"/>
</dbReference>
<evidence type="ECO:0000256" key="1">
    <source>
        <dbReference type="ARBA" id="ARBA00000085"/>
    </source>
</evidence>
<comment type="catalytic activity">
    <reaction evidence="1">
        <text>ATP + protein L-histidine = ADP + protein N-phospho-L-histidine.</text>
        <dbReference type="EC" id="2.7.13.3"/>
    </reaction>
</comment>
<dbReference type="InterPro" id="IPR003594">
    <property type="entry name" value="HATPase_dom"/>
</dbReference>
<dbReference type="InterPro" id="IPR036097">
    <property type="entry name" value="HisK_dim/P_sf"/>
</dbReference>
<dbReference type="Proteomes" id="UP000191931">
    <property type="component" value="Unassembled WGS sequence"/>
</dbReference>
<dbReference type="InterPro" id="IPR036890">
    <property type="entry name" value="HATPase_C_sf"/>
</dbReference>
<feature type="domain" description="Response regulatory" evidence="7">
    <location>
        <begin position="452"/>
        <end position="568"/>
    </location>
</feature>
<dbReference type="SMART" id="SM00388">
    <property type="entry name" value="HisKA"/>
    <property type="match status" value="1"/>
</dbReference>
<dbReference type="SUPFAM" id="SSF55874">
    <property type="entry name" value="ATPase domain of HSP90 chaperone/DNA topoisomerase II/histidine kinase"/>
    <property type="match status" value="1"/>
</dbReference>
<dbReference type="SUPFAM" id="SSF52172">
    <property type="entry name" value="CheY-like"/>
    <property type="match status" value="2"/>
</dbReference>
<dbReference type="PANTHER" id="PTHR43547:SF2">
    <property type="entry name" value="HYBRID SIGNAL TRANSDUCTION HISTIDINE KINASE C"/>
    <property type="match status" value="1"/>
</dbReference>
<evidence type="ECO:0000259" key="6">
    <source>
        <dbReference type="PROSITE" id="PS50109"/>
    </source>
</evidence>
<sequence>MKILIVEDNEDSRIFLETLLEANGYDVESAENGKLALEMASTNPPSLIISDILMPEMDGYALCRAVKSDKNLCSIPFIFYTATYTDPSDEKLAMDLGASRFILKPMEINPFLLEIKTVLESFKENKLLIPEKPLKSRNELNNAYTNALSKKLEKKVRQLEQEKTRLAKVQESLQQARKMEAIGTLAGGIAHDFNNMLSPIIGYTEMTMMDLPEDSVAWQNLQQVLIAANQARELARQVLTFSRQTKKDKKRVQLQVLIKDALKLLRSSIPVTIEIRQSIDSGCDAISGDPTQIHQILINLFTNACYSMREKGGILAISLTEMIITPDNYLADLDLATGKYLRLEISDTGIGIDKEQQPRIFEPYFTTKPRDEGTGLGLSVVHGIVASHGGHITMYSEPGQGTTFQVYLPAIVEPDIEDKLSWPESAPSTYKNKLHLHGKDISNGKIPGGTERILLVDDDEIVCDMEKKQLERLGYQVVAITSGIEAINIFHEAFDSIDLVITDMTMPDITGEDLSRELLKIKPDIPIILCTGLSQLIDKDKSMSGGIQEYLMKPVTMEDMARTVRSVLDKK</sequence>
<keyword evidence="5" id="KW-0175">Coiled coil</keyword>
<dbReference type="CDD" id="cd00082">
    <property type="entry name" value="HisKA"/>
    <property type="match status" value="1"/>
</dbReference>
<dbReference type="Gene3D" id="1.10.287.130">
    <property type="match status" value="1"/>
</dbReference>
<evidence type="ECO:0000313" key="9">
    <source>
        <dbReference type="Proteomes" id="UP000191931"/>
    </source>
</evidence>
<evidence type="ECO:0000256" key="3">
    <source>
        <dbReference type="ARBA" id="ARBA00022553"/>
    </source>
</evidence>
<protein>
    <recommendedName>
        <fullName evidence="2">histidine kinase</fullName>
        <ecNumber evidence="2">2.7.13.3</ecNumber>
    </recommendedName>
</protein>
<dbReference type="Pfam" id="PF02518">
    <property type="entry name" value="HATPase_c"/>
    <property type="match status" value="1"/>
</dbReference>
<feature type="domain" description="Response regulatory" evidence="7">
    <location>
        <begin position="2"/>
        <end position="119"/>
    </location>
</feature>
<evidence type="ECO:0000256" key="2">
    <source>
        <dbReference type="ARBA" id="ARBA00012438"/>
    </source>
</evidence>
<dbReference type="InterPro" id="IPR001789">
    <property type="entry name" value="Sig_transdc_resp-reg_receiver"/>
</dbReference>
<dbReference type="SMART" id="SM00387">
    <property type="entry name" value="HATPase_c"/>
    <property type="match status" value="1"/>
</dbReference>
<proteinExistence type="predicted"/>
<reference evidence="8 9" key="1">
    <citation type="submission" date="2017-03" db="EMBL/GenBank/DDBJ databases">
        <authorList>
            <person name="Afonso C.L."/>
            <person name="Miller P.J."/>
            <person name="Scott M.A."/>
            <person name="Spackman E."/>
            <person name="Goraichik I."/>
            <person name="Dimitrov K.M."/>
            <person name="Suarez D.L."/>
            <person name="Swayne D.E."/>
        </authorList>
    </citation>
    <scope>NUCLEOTIDE SEQUENCE [LARGE SCALE GENOMIC DNA]</scope>
    <source>
        <strain evidence="8">PRJEB14757</strain>
    </source>
</reference>
<feature type="coiled-coil region" evidence="5">
    <location>
        <begin position="142"/>
        <end position="179"/>
    </location>
</feature>
<dbReference type="GO" id="GO:0000155">
    <property type="term" value="F:phosphorelay sensor kinase activity"/>
    <property type="evidence" value="ECO:0007669"/>
    <property type="project" value="InterPro"/>
</dbReference>
<evidence type="ECO:0000256" key="4">
    <source>
        <dbReference type="PROSITE-ProRule" id="PRU00169"/>
    </source>
</evidence>
<dbReference type="AlphaFoldDB" id="A0A1W1H6S1"/>
<dbReference type="Gene3D" id="3.40.50.2300">
    <property type="match status" value="2"/>
</dbReference>
<evidence type="ECO:0000313" key="8">
    <source>
        <dbReference type="EMBL" id="SLM28181.1"/>
    </source>
</evidence>
<dbReference type="InterPro" id="IPR005467">
    <property type="entry name" value="His_kinase_dom"/>
</dbReference>
<accession>A0A1W1H6S1</accession>
<dbReference type="Pfam" id="PF00072">
    <property type="entry name" value="Response_reg"/>
    <property type="match status" value="2"/>
</dbReference>
<feature type="modified residue" description="4-aspartylphosphate" evidence="4">
    <location>
        <position position="51"/>
    </location>
</feature>
<dbReference type="OrthoDB" id="9806821at2"/>
<evidence type="ECO:0000259" key="7">
    <source>
        <dbReference type="PROSITE" id="PS50110"/>
    </source>
</evidence>
<dbReference type="EC" id="2.7.13.3" evidence="2"/>
<name>A0A1W1H6S1_9BACT</name>
<dbReference type="CDD" id="cd00156">
    <property type="entry name" value="REC"/>
    <property type="match status" value="1"/>
</dbReference>
<keyword evidence="9" id="KW-1185">Reference proteome</keyword>
<keyword evidence="3 4" id="KW-0597">Phosphoprotein</keyword>
<keyword evidence="8" id="KW-0418">Kinase</keyword>
<gene>
    <name evidence="8" type="ORF">MTBBW1_1270031</name>
</gene>
<feature type="modified residue" description="4-aspartylphosphate" evidence="4">
    <location>
        <position position="503"/>
    </location>
</feature>